<dbReference type="InterPro" id="IPR054721">
    <property type="entry name" value="GEO12453p1-like"/>
</dbReference>
<dbReference type="Proteomes" id="UP000008744">
    <property type="component" value="Unassembled WGS sequence"/>
</dbReference>
<proteinExistence type="predicted"/>
<keyword evidence="1" id="KW-0732">Signal</keyword>
<dbReference type="PANTHER" id="PTHR35685">
    <property type="entry name" value="825-OAK-RELATED-RELATED"/>
    <property type="match status" value="1"/>
</dbReference>
<dbReference type="KEGG" id="dpe:6602403"/>
<feature type="chain" id="PRO_5002808257" evidence="1">
    <location>
        <begin position="18"/>
        <end position="62"/>
    </location>
</feature>
<dbReference type="STRING" id="7234.B4H979"/>
<dbReference type="Pfam" id="PF22861">
    <property type="entry name" value="GEO12453p1-like"/>
    <property type="match status" value="1"/>
</dbReference>
<evidence type="ECO:0000313" key="2">
    <source>
        <dbReference type="EMBL" id="EDW35303.1"/>
    </source>
</evidence>
<evidence type="ECO:0000256" key="1">
    <source>
        <dbReference type="SAM" id="SignalP"/>
    </source>
</evidence>
<gene>
    <name evidence="2" type="primary">Dper\GL20934</name>
    <name evidence="2" type="ORF">Dper_GL20934</name>
</gene>
<protein>
    <submittedName>
        <fullName evidence="2">GL20934</fullName>
    </submittedName>
</protein>
<dbReference type="HOGENOM" id="CLU_2906445_0_0_1"/>
<accession>B4H979</accession>
<name>B4H979_DROPE</name>
<keyword evidence="3" id="KW-1185">Reference proteome</keyword>
<dbReference type="AlphaFoldDB" id="B4H979"/>
<dbReference type="EMBL" id="CH479227">
    <property type="protein sequence ID" value="EDW35303.1"/>
    <property type="molecule type" value="Genomic_DNA"/>
</dbReference>
<feature type="signal peptide" evidence="1">
    <location>
        <begin position="1"/>
        <end position="17"/>
    </location>
</feature>
<evidence type="ECO:0000313" key="3">
    <source>
        <dbReference type="Proteomes" id="UP000008744"/>
    </source>
</evidence>
<reference evidence="2 3" key="1">
    <citation type="journal article" date="2007" name="Nature">
        <title>Evolution of genes and genomes on the Drosophila phylogeny.</title>
        <authorList>
            <consortium name="Drosophila 12 Genomes Consortium"/>
            <person name="Clark A.G."/>
            <person name="Eisen M.B."/>
            <person name="Smith D.R."/>
            <person name="Bergman C.M."/>
            <person name="Oliver B."/>
            <person name="Markow T.A."/>
            <person name="Kaufman T.C."/>
            <person name="Kellis M."/>
            <person name="Gelbart W."/>
            <person name="Iyer V.N."/>
            <person name="Pollard D.A."/>
            <person name="Sackton T.B."/>
            <person name="Larracuente A.M."/>
            <person name="Singh N.D."/>
            <person name="Abad J.P."/>
            <person name="Abt D.N."/>
            <person name="Adryan B."/>
            <person name="Aguade M."/>
            <person name="Akashi H."/>
            <person name="Anderson W.W."/>
            <person name="Aquadro C.F."/>
            <person name="Ardell D.H."/>
            <person name="Arguello R."/>
            <person name="Artieri C.G."/>
            <person name="Barbash D.A."/>
            <person name="Barker D."/>
            <person name="Barsanti P."/>
            <person name="Batterham P."/>
            <person name="Batzoglou S."/>
            <person name="Begun D."/>
            <person name="Bhutkar A."/>
            <person name="Blanco E."/>
            <person name="Bosak S.A."/>
            <person name="Bradley R.K."/>
            <person name="Brand A.D."/>
            <person name="Brent M.R."/>
            <person name="Brooks A.N."/>
            <person name="Brown R.H."/>
            <person name="Butlin R.K."/>
            <person name="Caggese C."/>
            <person name="Calvi B.R."/>
            <person name="Bernardo de Carvalho A."/>
            <person name="Caspi A."/>
            <person name="Castrezana S."/>
            <person name="Celniker S.E."/>
            <person name="Chang J.L."/>
            <person name="Chapple C."/>
            <person name="Chatterji S."/>
            <person name="Chinwalla A."/>
            <person name="Civetta A."/>
            <person name="Clifton S.W."/>
            <person name="Comeron J.M."/>
            <person name="Costello J.C."/>
            <person name="Coyne J.A."/>
            <person name="Daub J."/>
            <person name="David R.G."/>
            <person name="Delcher A.L."/>
            <person name="Delehaunty K."/>
            <person name="Do C.B."/>
            <person name="Ebling H."/>
            <person name="Edwards K."/>
            <person name="Eickbush T."/>
            <person name="Evans J.D."/>
            <person name="Filipski A."/>
            <person name="Findeiss S."/>
            <person name="Freyhult E."/>
            <person name="Fulton L."/>
            <person name="Fulton R."/>
            <person name="Garcia A.C."/>
            <person name="Gardiner A."/>
            <person name="Garfield D.A."/>
            <person name="Garvin B.E."/>
            <person name="Gibson G."/>
            <person name="Gilbert D."/>
            <person name="Gnerre S."/>
            <person name="Godfrey J."/>
            <person name="Good R."/>
            <person name="Gotea V."/>
            <person name="Gravely B."/>
            <person name="Greenberg A.J."/>
            <person name="Griffiths-Jones S."/>
            <person name="Gross S."/>
            <person name="Guigo R."/>
            <person name="Gustafson E.A."/>
            <person name="Haerty W."/>
            <person name="Hahn M.W."/>
            <person name="Halligan D.L."/>
            <person name="Halpern A.L."/>
            <person name="Halter G.M."/>
            <person name="Han M.V."/>
            <person name="Heger A."/>
            <person name="Hillier L."/>
            <person name="Hinrichs A.S."/>
            <person name="Holmes I."/>
            <person name="Hoskins R.A."/>
            <person name="Hubisz M.J."/>
            <person name="Hultmark D."/>
            <person name="Huntley M.A."/>
            <person name="Jaffe D.B."/>
            <person name="Jagadeeshan S."/>
            <person name="Jeck W.R."/>
            <person name="Johnson J."/>
            <person name="Jones C.D."/>
            <person name="Jordan W.C."/>
            <person name="Karpen G.H."/>
            <person name="Kataoka E."/>
            <person name="Keightley P.D."/>
            <person name="Kheradpour P."/>
            <person name="Kirkness E.F."/>
            <person name="Koerich L.B."/>
            <person name="Kristiansen K."/>
            <person name="Kudrna D."/>
            <person name="Kulathinal R.J."/>
            <person name="Kumar S."/>
            <person name="Kwok R."/>
            <person name="Lander E."/>
            <person name="Langley C.H."/>
            <person name="Lapoint R."/>
            <person name="Lazzaro B.P."/>
            <person name="Lee S.J."/>
            <person name="Levesque L."/>
            <person name="Li R."/>
            <person name="Lin C.F."/>
            <person name="Lin M.F."/>
            <person name="Lindblad-Toh K."/>
            <person name="Llopart A."/>
            <person name="Long M."/>
            <person name="Low L."/>
            <person name="Lozovsky E."/>
            <person name="Lu J."/>
            <person name="Luo M."/>
            <person name="Machado C.A."/>
            <person name="Makalowski W."/>
            <person name="Marzo M."/>
            <person name="Matsuda M."/>
            <person name="Matzkin L."/>
            <person name="McAllister B."/>
            <person name="McBride C.S."/>
            <person name="McKernan B."/>
            <person name="McKernan K."/>
            <person name="Mendez-Lago M."/>
            <person name="Minx P."/>
            <person name="Mollenhauer M.U."/>
            <person name="Montooth K."/>
            <person name="Mount S.M."/>
            <person name="Mu X."/>
            <person name="Myers E."/>
            <person name="Negre B."/>
            <person name="Newfeld S."/>
            <person name="Nielsen R."/>
            <person name="Noor M.A."/>
            <person name="O'Grady P."/>
            <person name="Pachter L."/>
            <person name="Papaceit M."/>
            <person name="Parisi M.J."/>
            <person name="Parisi M."/>
            <person name="Parts L."/>
            <person name="Pedersen J.S."/>
            <person name="Pesole G."/>
            <person name="Phillippy A.M."/>
            <person name="Ponting C.P."/>
            <person name="Pop M."/>
            <person name="Porcelli D."/>
            <person name="Powell J.R."/>
            <person name="Prohaska S."/>
            <person name="Pruitt K."/>
            <person name="Puig M."/>
            <person name="Quesneville H."/>
            <person name="Ram K.R."/>
            <person name="Rand D."/>
            <person name="Rasmussen M.D."/>
            <person name="Reed L.K."/>
            <person name="Reenan R."/>
            <person name="Reily A."/>
            <person name="Remington K.A."/>
            <person name="Rieger T.T."/>
            <person name="Ritchie M.G."/>
            <person name="Robin C."/>
            <person name="Rogers Y.H."/>
            <person name="Rohde C."/>
            <person name="Rozas J."/>
            <person name="Rubenfield M.J."/>
            <person name="Ruiz A."/>
            <person name="Russo S."/>
            <person name="Salzberg S.L."/>
            <person name="Sanchez-Gracia A."/>
            <person name="Saranga D.J."/>
            <person name="Sato H."/>
            <person name="Schaeffer S.W."/>
            <person name="Schatz M.C."/>
            <person name="Schlenke T."/>
            <person name="Schwartz R."/>
            <person name="Segarra C."/>
            <person name="Singh R.S."/>
            <person name="Sirot L."/>
            <person name="Sirota M."/>
            <person name="Sisneros N.B."/>
            <person name="Smith C.D."/>
            <person name="Smith T.F."/>
            <person name="Spieth J."/>
            <person name="Stage D.E."/>
            <person name="Stark A."/>
            <person name="Stephan W."/>
            <person name="Strausberg R.L."/>
            <person name="Strempel S."/>
            <person name="Sturgill D."/>
            <person name="Sutton G."/>
            <person name="Sutton G.G."/>
            <person name="Tao W."/>
            <person name="Teichmann S."/>
            <person name="Tobari Y.N."/>
            <person name="Tomimura Y."/>
            <person name="Tsolas J.M."/>
            <person name="Valente V.L."/>
            <person name="Venter E."/>
            <person name="Venter J.C."/>
            <person name="Vicario S."/>
            <person name="Vieira F.G."/>
            <person name="Vilella A.J."/>
            <person name="Villasante A."/>
            <person name="Walenz B."/>
            <person name="Wang J."/>
            <person name="Wasserman M."/>
            <person name="Watts T."/>
            <person name="Wilson D."/>
            <person name="Wilson R.K."/>
            <person name="Wing R.A."/>
            <person name="Wolfner M.F."/>
            <person name="Wong A."/>
            <person name="Wong G.K."/>
            <person name="Wu C.I."/>
            <person name="Wu G."/>
            <person name="Yamamoto D."/>
            <person name="Yang H.P."/>
            <person name="Yang S.P."/>
            <person name="Yorke J.A."/>
            <person name="Yoshida K."/>
            <person name="Zdobnov E."/>
            <person name="Zhang P."/>
            <person name="Zhang Y."/>
            <person name="Zimin A.V."/>
            <person name="Baldwin J."/>
            <person name="Abdouelleil A."/>
            <person name="Abdulkadir J."/>
            <person name="Abebe A."/>
            <person name="Abera B."/>
            <person name="Abreu J."/>
            <person name="Acer S.C."/>
            <person name="Aftuck L."/>
            <person name="Alexander A."/>
            <person name="An P."/>
            <person name="Anderson E."/>
            <person name="Anderson S."/>
            <person name="Arachi H."/>
            <person name="Azer M."/>
            <person name="Bachantsang P."/>
            <person name="Barry A."/>
            <person name="Bayul T."/>
            <person name="Berlin A."/>
            <person name="Bessette D."/>
            <person name="Bloom T."/>
            <person name="Blye J."/>
            <person name="Boguslavskiy L."/>
            <person name="Bonnet C."/>
            <person name="Boukhgalter B."/>
            <person name="Bourzgui I."/>
            <person name="Brown A."/>
            <person name="Cahill P."/>
            <person name="Channer S."/>
            <person name="Cheshatsang Y."/>
            <person name="Chuda L."/>
            <person name="Citroen M."/>
            <person name="Collymore A."/>
            <person name="Cooke P."/>
            <person name="Costello M."/>
            <person name="D'Aco K."/>
            <person name="Daza R."/>
            <person name="De Haan G."/>
            <person name="DeGray S."/>
            <person name="DeMaso C."/>
            <person name="Dhargay N."/>
            <person name="Dooley K."/>
            <person name="Dooley E."/>
            <person name="Doricent M."/>
            <person name="Dorje P."/>
            <person name="Dorjee K."/>
            <person name="Dupes A."/>
            <person name="Elong R."/>
            <person name="Falk J."/>
            <person name="Farina A."/>
            <person name="Faro S."/>
            <person name="Ferguson D."/>
            <person name="Fisher S."/>
            <person name="Foley C.D."/>
            <person name="Franke A."/>
            <person name="Friedrich D."/>
            <person name="Gadbois L."/>
            <person name="Gearin G."/>
            <person name="Gearin C.R."/>
            <person name="Giannoukos G."/>
            <person name="Goode T."/>
            <person name="Graham J."/>
            <person name="Grandbois E."/>
            <person name="Grewal S."/>
            <person name="Gyaltsen K."/>
            <person name="Hafez N."/>
            <person name="Hagos B."/>
            <person name="Hall J."/>
            <person name="Henson C."/>
            <person name="Hollinger A."/>
            <person name="Honan T."/>
            <person name="Huard M.D."/>
            <person name="Hughes L."/>
            <person name="Hurhula B."/>
            <person name="Husby M.E."/>
            <person name="Kamat A."/>
            <person name="Kanga B."/>
            <person name="Kashin S."/>
            <person name="Khazanovich D."/>
            <person name="Kisner P."/>
            <person name="Lance K."/>
            <person name="Lara M."/>
            <person name="Lee W."/>
            <person name="Lennon N."/>
            <person name="Letendre F."/>
            <person name="LeVine R."/>
            <person name="Lipovsky A."/>
            <person name="Liu X."/>
            <person name="Liu J."/>
            <person name="Liu S."/>
            <person name="Lokyitsang T."/>
            <person name="Lokyitsang Y."/>
            <person name="Lubonja R."/>
            <person name="Lui A."/>
            <person name="MacDonald P."/>
            <person name="Magnisalis V."/>
            <person name="Maru K."/>
            <person name="Matthews C."/>
            <person name="McCusker W."/>
            <person name="McDonough S."/>
            <person name="Mehta T."/>
            <person name="Meldrim J."/>
            <person name="Meneus L."/>
            <person name="Mihai O."/>
            <person name="Mihalev A."/>
            <person name="Mihova T."/>
            <person name="Mittelman R."/>
            <person name="Mlenga V."/>
            <person name="Montmayeur A."/>
            <person name="Mulrain L."/>
            <person name="Navidi A."/>
            <person name="Naylor J."/>
            <person name="Negash T."/>
            <person name="Nguyen T."/>
            <person name="Nguyen N."/>
            <person name="Nicol R."/>
            <person name="Norbu C."/>
            <person name="Norbu N."/>
            <person name="Novod N."/>
            <person name="O'Neill B."/>
            <person name="Osman S."/>
            <person name="Markiewicz E."/>
            <person name="Oyono O.L."/>
            <person name="Patti C."/>
            <person name="Phunkhang P."/>
            <person name="Pierre F."/>
            <person name="Priest M."/>
            <person name="Raghuraman S."/>
            <person name="Rege F."/>
            <person name="Reyes R."/>
            <person name="Rise C."/>
            <person name="Rogov P."/>
            <person name="Ross K."/>
            <person name="Ryan E."/>
            <person name="Settipalli S."/>
            <person name="Shea T."/>
            <person name="Sherpa N."/>
            <person name="Shi L."/>
            <person name="Shih D."/>
            <person name="Sparrow T."/>
            <person name="Spaulding J."/>
            <person name="Stalker J."/>
            <person name="Stange-Thomann N."/>
            <person name="Stavropoulos S."/>
            <person name="Stone C."/>
            <person name="Strader C."/>
            <person name="Tesfaye S."/>
            <person name="Thomson T."/>
            <person name="Thoulutsang Y."/>
            <person name="Thoulutsang D."/>
            <person name="Topham K."/>
            <person name="Topping I."/>
            <person name="Tsamla T."/>
            <person name="Vassiliev H."/>
            <person name="Vo A."/>
            <person name="Wangchuk T."/>
            <person name="Wangdi T."/>
            <person name="Weiand M."/>
            <person name="Wilkinson J."/>
            <person name="Wilson A."/>
            <person name="Yadav S."/>
            <person name="Young G."/>
            <person name="Yu Q."/>
            <person name="Zembek L."/>
            <person name="Zhong D."/>
            <person name="Zimmer A."/>
            <person name="Zwirko Z."/>
            <person name="Jaffe D.B."/>
            <person name="Alvarez P."/>
            <person name="Brockman W."/>
            <person name="Butler J."/>
            <person name="Chin C."/>
            <person name="Gnerre S."/>
            <person name="Grabherr M."/>
            <person name="Kleber M."/>
            <person name="Mauceli E."/>
            <person name="MacCallum I."/>
        </authorList>
    </citation>
    <scope>NUCLEOTIDE SEQUENCE [LARGE SCALE GENOMIC DNA]</scope>
    <source>
        <strain evidence="3">MSH-3 / Tucson 14011-0111.49</strain>
    </source>
</reference>
<dbReference type="PANTHER" id="PTHR35685:SF2">
    <property type="entry name" value="825-OAK-RELATED"/>
    <property type="match status" value="1"/>
</dbReference>
<sequence>MFKFAAVILAVLACASAKPGFLSAPLAYTAPAAIVAAPGPVVTATSSPGVCKELQWNRCCSP</sequence>
<organism evidence="3">
    <name type="scientific">Drosophila persimilis</name>
    <name type="common">Fruit fly</name>
    <dbReference type="NCBI Taxonomy" id="7234"/>
    <lineage>
        <taxon>Eukaryota</taxon>
        <taxon>Metazoa</taxon>
        <taxon>Ecdysozoa</taxon>
        <taxon>Arthropoda</taxon>
        <taxon>Hexapoda</taxon>
        <taxon>Insecta</taxon>
        <taxon>Pterygota</taxon>
        <taxon>Neoptera</taxon>
        <taxon>Endopterygota</taxon>
        <taxon>Diptera</taxon>
        <taxon>Brachycera</taxon>
        <taxon>Muscomorpha</taxon>
        <taxon>Ephydroidea</taxon>
        <taxon>Drosophilidae</taxon>
        <taxon>Drosophila</taxon>
        <taxon>Sophophora</taxon>
    </lineage>
</organism>